<organism evidence="1 2">
    <name type="scientific">Portunus trituberculatus</name>
    <name type="common">Swimming crab</name>
    <name type="synonym">Neptunus trituberculatus</name>
    <dbReference type="NCBI Taxonomy" id="210409"/>
    <lineage>
        <taxon>Eukaryota</taxon>
        <taxon>Metazoa</taxon>
        <taxon>Ecdysozoa</taxon>
        <taxon>Arthropoda</taxon>
        <taxon>Crustacea</taxon>
        <taxon>Multicrustacea</taxon>
        <taxon>Malacostraca</taxon>
        <taxon>Eumalacostraca</taxon>
        <taxon>Eucarida</taxon>
        <taxon>Decapoda</taxon>
        <taxon>Pleocyemata</taxon>
        <taxon>Brachyura</taxon>
        <taxon>Eubrachyura</taxon>
        <taxon>Portunoidea</taxon>
        <taxon>Portunidae</taxon>
        <taxon>Portuninae</taxon>
        <taxon>Portunus</taxon>
    </lineage>
</organism>
<evidence type="ECO:0000313" key="1">
    <source>
        <dbReference type="EMBL" id="MPC11332.1"/>
    </source>
</evidence>
<sequence>MKKLILSCYSFSTYFQTVHFLVTGPGVYGTNTYAITTAREGREQLTAGWRVVVLVARRQEPGDWRWQDPSPSRLWSATHPPLRLTPPSPIDPATPMVENPGCWPATLTRRDTPRHLTHDRPITFLGHAHASDNQRYVLYWSVQTTKHERKSSDRRKKKPYKRTLS</sequence>
<comment type="caution">
    <text evidence="1">The sequence shown here is derived from an EMBL/GenBank/DDBJ whole genome shotgun (WGS) entry which is preliminary data.</text>
</comment>
<gene>
    <name evidence="1" type="ORF">E2C01_003994</name>
</gene>
<accession>A0A5B7CNQ5</accession>
<evidence type="ECO:0000313" key="2">
    <source>
        <dbReference type="Proteomes" id="UP000324222"/>
    </source>
</evidence>
<dbReference type="Proteomes" id="UP000324222">
    <property type="component" value="Unassembled WGS sequence"/>
</dbReference>
<proteinExistence type="predicted"/>
<dbReference type="AlphaFoldDB" id="A0A5B7CNQ5"/>
<dbReference type="EMBL" id="VSRR010000158">
    <property type="protein sequence ID" value="MPC11332.1"/>
    <property type="molecule type" value="Genomic_DNA"/>
</dbReference>
<protein>
    <submittedName>
        <fullName evidence="1">Uncharacterized protein</fullName>
    </submittedName>
</protein>
<keyword evidence="2" id="KW-1185">Reference proteome</keyword>
<reference evidence="1 2" key="1">
    <citation type="submission" date="2019-05" db="EMBL/GenBank/DDBJ databases">
        <title>Another draft genome of Portunus trituberculatus and its Hox gene families provides insights of decapod evolution.</title>
        <authorList>
            <person name="Jeong J.-H."/>
            <person name="Song I."/>
            <person name="Kim S."/>
            <person name="Choi T."/>
            <person name="Kim D."/>
            <person name="Ryu S."/>
            <person name="Kim W."/>
        </authorList>
    </citation>
    <scope>NUCLEOTIDE SEQUENCE [LARGE SCALE GENOMIC DNA]</scope>
    <source>
        <tissue evidence="1">Muscle</tissue>
    </source>
</reference>
<name>A0A5B7CNQ5_PORTR</name>